<proteinExistence type="predicted"/>
<dbReference type="OrthoDB" id="5326588at2759"/>
<reference evidence="3" key="2">
    <citation type="submission" date="2021-08" db="EMBL/GenBank/DDBJ databases">
        <authorList>
            <person name="Gostincar C."/>
            <person name="Sun X."/>
            <person name="Song Z."/>
            <person name="Gunde-Cimerman N."/>
        </authorList>
    </citation>
    <scope>NUCLEOTIDE SEQUENCE</scope>
    <source>
        <strain evidence="3">EXF-9911</strain>
    </source>
</reference>
<organism evidence="3 4">
    <name type="scientific">Aureobasidium melanogenum</name>
    <name type="common">Aureobasidium pullulans var. melanogenum</name>
    <dbReference type="NCBI Taxonomy" id="46634"/>
    <lineage>
        <taxon>Eukaryota</taxon>
        <taxon>Fungi</taxon>
        <taxon>Dikarya</taxon>
        <taxon>Ascomycota</taxon>
        <taxon>Pezizomycotina</taxon>
        <taxon>Dothideomycetes</taxon>
        <taxon>Dothideomycetidae</taxon>
        <taxon>Dothideales</taxon>
        <taxon>Saccotheciaceae</taxon>
        <taxon>Aureobasidium</taxon>
    </lineage>
</organism>
<dbReference type="EMBL" id="JAHFXF010000523">
    <property type="protein sequence ID" value="KAG9686258.1"/>
    <property type="molecule type" value="Genomic_DNA"/>
</dbReference>
<keyword evidence="1" id="KW-0175">Coiled coil</keyword>
<feature type="compositionally biased region" description="Acidic residues" evidence="2">
    <location>
        <begin position="468"/>
        <end position="478"/>
    </location>
</feature>
<protein>
    <recommendedName>
        <fullName evidence="5">Mfs allantoate protein</fullName>
    </recommendedName>
</protein>
<feature type="compositionally biased region" description="Basic residues" evidence="2">
    <location>
        <begin position="312"/>
        <end position="322"/>
    </location>
</feature>
<evidence type="ECO:0000256" key="2">
    <source>
        <dbReference type="SAM" id="MobiDB-lite"/>
    </source>
</evidence>
<gene>
    <name evidence="3" type="ORF">KCU76_g11143</name>
</gene>
<name>A0A9P8ECQ5_AURME</name>
<feature type="coiled-coil region" evidence="1">
    <location>
        <begin position="121"/>
        <end position="215"/>
    </location>
</feature>
<evidence type="ECO:0000313" key="4">
    <source>
        <dbReference type="Proteomes" id="UP000779574"/>
    </source>
</evidence>
<evidence type="ECO:0008006" key="5">
    <source>
        <dbReference type="Google" id="ProtNLM"/>
    </source>
</evidence>
<accession>A0A9P8ECQ5</accession>
<evidence type="ECO:0000313" key="3">
    <source>
        <dbReference type="EMBL" id="KAG9686258.1"/>
    </source>
</evidence>
<feature type="region of interest" description="Disordered" evidence="2">
    <location>
        <begin position="467"/>
        <end position="500"/>
    </location>
</feature>
<feature type="region of interest" description="Disordered" evidence="2">
    <location>
        <begin position="956"/>
        <end position="975"/>
    </location>
</feature>
<feature type="non-terminal residue" evidence="3">
    <location>
        <position position="1441"/>
    </location>
</feature>
<dbReference type="Proteomes" id="UP000779574">
    <property type="component" value="Unassembled WGS sequence"/>
</dbReference>
<feature type="region of interest" description="Disordered" evidence="2">
    <location>
        <begin position="263"/>
        <end position="329"/>
    </location>
</feature>
<feature type="compositionally biased region" description="Polar residues" evidence="2">
    <location>
        <begin position="296"/>
        <end position="308"/>
    </location>
</feature>
<evidence type="ECO:0000256" key="1">
    <source>
        <dbReference type="SAM" id="Coils"/>
    </source>
</evidence>
<reference evidence="3" key="1">
    <citation type="journal article" date="2021" name="J Fungi (Basel)">
        <title>Virulence traits and population genomics of the black yeast Aureobasidium melanogenum.</title>
        <authorList>
            <person name="Cernosa A."/>
            <person name="Sun X."/>
            <person name="Gostincar C."/>
            <person name="Fang C."/>
            <person name="Gunde-Cimerman N."/>
            <person name="Song Z."/>
        </authorList>
    </citation>
    <scope>NUCLEOTIDE SEQUENCE</scope>
    <source>
        <strain evidence="3">EXF-9911</strain>
    </source>
</reference>
<sequence>MAPQCQALYVSDERRCSEEATNVNGLFCSFHARQVYIGLYKGYKRRGAQLDALQRDPPSYLADSPLHKITFDDIDDEESLKTLHAYLFKQHGLLDRCIRARRLHHSRFYALELDYGHQHYLDHLISEKHNTGRALERLERRTAEVLYKQQQWFGWVRNLEDDEEKERDAEKKKIKQEAALFRRHWKDVSARMEKLRQKENEKRQAEYLEKVWEERNKFEAELTAEGEGGEEWDPIEDVVEDERGSYIDLIRRFLWLAEPITASTDEPTTPKPAAAAAPTPKKENETPEAAGMQSPAKDSTTPQALVETNKSKSAKKKARQKAKAQEERSALPLAIRKALEFSKPGEVHIETPEEVRTRLREGQTMNGVLQTFDPEDPANTQFLTDKTFPLADDEVDTLMQQIPDIKQLLFCRLLLGYASLLPAALRAENVEEFLADPSVTNADLRDLCLKMEQPGLQQLRDACADLGREDEEPEDEDTTPATSAEAPAGRTKFTSRPMYPVKNVKTKRERELKEKRERTMPDGMDSTTFVDFGDVDDQQQYRIKKIRVKVCGRFIYNYPSEKAMSRGGWLQFSVIAKDCSLFQAVSLARSWDEFFELNILTCNHYFPAAQWASWIRSITHEQLLQVGFIPYYQMDQAHHMTSHHQTGSRAHGQRRTHHAVETRNFVCAHMKRNDPVTRRWIQYAVMESYKMAIMVRDGRTGNVIVEPPEEHKWLIRTKSGVGRASRAEWKTVKEIDDEFWDTIDRSRKWHLGFKDYYDIVVWDIESGEHYSSLYNSIQELLIRALRFRDPKDFYKPAEHVLRTLTRDEHLSRARDLRPDEVGKGKSIWDWIHSDSTRMRYFSRDIDGSHREEAPPHLLYKQEDMLEDQVLFPWDRSLWTNEEIPETASKIIAVAKKAADLTPANSGHELMLADADTESNGGDEGVLASQTGKMHNFEHHGLDLNRWINDLDTDEELSDTEYQEVSEGEDDGSDWESDEEYAEGVIEELSEAAGVTIRGRWVDDHNEKEPRWQDMVMALELWEDPSLSNLRENKAVGYRAPRLPPDAMTSAGEMEDMKEQWELFIDRTRASSFKEAWHKADLEPGAQEKYAETQKIMKAYVDFFAKGTKGPWAPGMLERQFMLMMLLEVGPDVHRRVKRDMTFANAMITCFFESNNPFFASEEGRPWSNSTLFDQGARAKMIPDVRSSHSNRNRSADQWEEWDQVRHEVMKSDEGAFLWASDKYPQDWKYITRPTIAHLYRHGLLAPRYKPEYSGCAVVLSEPTRPGHPDLYFDFREDAQEMKPRQPMQDPHKIKPLLESAREYAAKNPDAYFSFLRIWSAPHFWPLMLGYDNRDGTSFADDIGRTWEWKFVPKDMPFAEWSVHHALHLRLAEYEKVVEGKIFLKGDKLLVVGKNLGMCRNYSTIAYFALTTRPWRLEVDVWKSFFGVKLDFLEGLDERWWE</sequence>
<comment type="caution">
    <text evidence="3">The sequence shown here is derived from an EMBL/GenBank/DDBJ whole genome shotgun (WGS) entry which is preliminary data.</text>
</comment>